<name>A0A0K0DBL0_ANGCA</name>
<dbReference type="GO" id="GO:0015179">
    <property type="term" value="F:L-amino acid transmembrane transporter activity"/>
    <property type="evidence" value="ECO:0007669"/>
    <property type="project" value="TreeGrafter"/>
</dbReference>
<sequence>MNIFRTTLTLSSRFRYSIAFSFMFVSVLLTYPATIAIIAETFGQYLIEGLKQVLFSMDVSYRLFLFLSLSVIVTWINFFSLSKFAARFQIVATAAKLLSCFLIIATGFYYYFVKGNIYVFSFISSGSNYKVGDLILGFYGGLWAYSGWDVLNYSAGEIQWRFRNIPLALLSGIVTVTAVYVSVNVAYFVALDVETVKSSNAVAALFSQATLGSFANVIPFLIGVLLIGSLNSNLFSGSRYMYAAARQGHLPTCFNCVNVATESPRSALAMAISFVGDLDALIGYVMFGFWAQRVFTLVALLIIRHNRIPVHAEAVRVPLWCIYAFLVITVALVVIPIFQEFSSTSLAIGICFIGLMFYFLFVFPTRLPLWLHVLNGRHGCLEKNKTNLFSYFIIFLSKLHFPNDPSTTSVVLLFRLLHYEKMLSHHMKDFLWVF</sequence>
<feature type="transmembrane region" description="Helical" evidence="5">
    <location>
        <begin position="202"/>
        <end position="228"/>
    </location>
</feature>
<feature type="transmembrane region" description="Helical" evidence="5">
    <location>
        <begin position="134"/>
        <end position="155"/>
    </location>
</feature>
<evidence type="ECO:0000256" key="3">
    <source>
        <dbReference type="ARBA" id="ARBA00022989"/>
    </source>
</evidence>
<keyword evidence="2 5" id="KW-0812">Transmembrane</keyword>
<feature type="transmembrane region" description="Helical" evidence="5">
    <location>
        <begin position="167"/>
        <end position="190"/>
    </location>
</feature>
<feature type="transmembrane region" description="Helical" evidence="5">
    <location>
        <begin position="90"/>
        <end position="112"/>
    </location>
</feature>
<dbReference type="PANTHER" id="PTHR11785">
    <property type="entry name" value="AMINO ACID TRANSPORTER"/>
    <property type="match status" value="1"/>
</dbReference>
<dbReference type="WBParaSite" id="ACAC_0000782901-mRNA-1">
    <property type="protein sequence ID" value="ACAC_0000782901-mRNA-1"/>
    <property type="gene ID" value="ACAC_0000782901"/>
</dbReference>
<dbReference type="STRING" id="6313.A0A0K0DBL0"/>
<feature type="transmembrane region" description="Helical" evidence="5">
    <location>
        <begin position="344"/>
        <end position="363"/>
    </location>
</feature>
<dbReference type="Pfam" id="PF13520">
    <property type="entry name" value="AA_permease_2"/>
    <property type="match status" value="1"/>
</dbReference>
<feature type="transmembrane region" description="Helical" evidence="5">
    <location>
        <begin position="59"/>
        <end position="78"/>
    </location>
</feature>
<evidence type="ECO:0000256" key="1">
    <source>
        <dbReference type="ARBA" id="ARBA00004141"/>
    </source>
</evidence>
<keyword evidence="6" id="KW-1185">Reference proteome</keyword>
<evidence type="ECO:0000256" key="2">
    <source>
        <dbReference type="ARBA" id="ARBA00022692"/>
    </source>
</evidence>
<dbReference type="Gene3D" id="1.20.1740.10">
    <property type="entry name" value="Amino acid/polyamine transporter I"/>
    <property type="match status" value="1"/>
</dbReference>
<dbReference type="GO" id="GO:0016020">
    <property type="term" value="C:membrane"/>
    <property type="evidence" value="ECO:0007669"/>
    <property type="project" value="UniProtKB-SubCell"/>
</dbReference>
<keyword evidence="3 5" id="KW-1133">Transmembrane helix</keyword>
<reference evidence="7" key="2">
    <citation type="submission" date="2017-02" db="UniProtKB">
        <authorList>
            <consortium name="WormBaseParasite"/>
        </authorList>
    </citation>
    <scope>IDENTIFICATION</scope>
</reference>
<evidence type="ECO:0000313" key="6">
    <source>
        <dbReference type="Proteomes" id="UP000035642"/>
    </source>
</evidence>
<organism evidence="6 7">
    <name type="scientific">Angiostrongylus cantonensis</name>
    <name type="common">Rat lungworm</name>
    <dbReference type="NCBI Taxonomy" id="6313"/>
    <lineage>
        <taxon>Eukaryota</taxon>
        <taxon>Metazoa</taxon>
        <taxon>Ecdysozoa</taxon>
        <taxon>Nematoda</taxon>
        <taxon>Chromadorea</taxon>
        <taxon>Rhabditida</taxon>
        <taxon>Rhabditina</taxon>
        <taxon>Rhabditomorpha</taxon>
        <taxon>Strongyloidea</taxon>
        <taxon>Metastrongylidae</taxon>
        <taxon>Angiostrongylus</taxon>
    </lineage>
</organism>
<feature type="transmembrane region" description="Helical" evidence="5">
    <location>
        <begin position="281"/>
        <end position="303"/>
    </location>
</feature>
<reference evidence="6" key="1">
    <citation type="submission" date="2012-09" db="EMBL/GenBank/DDBJ databases">
        <authorList>
            <person name="Martin A.A."/>
        </authorList>
    </citation>
    <scope>NUCLEOTIDE SEQUENCE</scope>
</reference>
<comment type="subcellular location">
    <subcellularLocation>
        <location evidence="1">Membrane</location>
        <topology evidence="1">Multi-pass membrane protein</topology>
    </subcellularLocation>
</comment>
<dbReference type="InterPro" id="IPR002293">
    <property type="entry name" value="AA/rel_permease1"/>
</dbReference>
<dbReference type="AlphaFoldDB" id="A0A0K0DBL0"/>
<dbReference type="InterPro" id="IPR050598">
    <property type="entry name" value="AminoAcid_Transporter"/>
</dbReference>
<feature type="transmembrane region" description="Helical" evidence="5">
    <location>
        <begin position="20"/>
        <end position="39"/>
    </location>
</feature>
<accession>A0A0K0DBL0</accession>
<proteinExistence type="predicted"/>
<dbReference type="Proteomes" id="UP000035642">
    <property type="component" value="Unassembled WGS sequence"/>
</dbReference>
<evidence type="ECO:0000256" key="4">
    <source>
        <dbReference type="ARBA" id="ARBA00023136"/>
    </source>
</evidence>
<evidence type="ECO:0000313" key="7">
    <source>
        <dbReference type="WBParaSite" id="ACAC_0000782901-mRNA-1"/>
    </source>
</evidence>
<feature type="transmembrane region" description="Helical" evidence="5">
    <location>
        <begin position="315"/>
        <end position="338"/>
    </location>
</feature>
<dbReference type="PANTHER" id="PTHR11785:SF302">
    <property type="entry name" value="AMINO ACID TRANSPORTER"/>
    <property type="match status" value="1"/>
</dbReference>
<keyword evidence="4 5" id="KW-0472">Membrane</keyword>
<evidence type="ECO:0000256" key="5">
    <source>
        <dbReference type="SAM" id="Phobius"/>
    </source>
</evidence>
<protein>
    <submittedName>
        <fullName evidence="7">Amino acid permease/ SLC12A domain-containing protein</fullName>
    </submittedName>
</protein>